<feature type="compositionally biased region" description="Polar residues" evidence="1">
    <location>
        <begin position="1"/>
        <end position="20"/>
    </location>
</feature>
<reference evidence="2 3" key="1">
    <citation type="submission" date="2020-04" db="EMBL/GenBank/DDBJ databases">
        <authorList>
            <person name="De Canck E."/>
        </authorList>
    </citation>
    <scope>NUCLEOTIDE SEQUENCE [LARGE SCALE GENOMIC DNA]</scope>
    <source>
        <strain evidence="2 3">LMG 29542</strain>
    </source>
</reference>
<feature type="region of interest" description="Disordered" evidence="1">
    <location>
        <begin position="204"/>
        <end position="231"/>
    </location>
</feature>
<gene>
    <name evidence="2" type="ORF">LMG29542_08039</name>
</gene>
<dbReference type="Proteomes" id="UP000494363">
    <property type="component" value="Unassembled WGS sequence"/>
</dbReference>
<proteinExistence type="predicted"/>
<organism evidence="2 3">
    <name type="scientific">Paraburkholderia humisilvae</name>
    <dbReference type="NCBI Taxonomy" id="627669"/>
    <lineage>
        <taxon>Bacteria</taxon>
        <taxon>Pseudomonadati</taxon>
        <taxon>Pseudomonadota</taxon>
        <taxon>Betaproteobacteria</taxon>
        <taxon>Burkholderiales</taxon>
        <taxon>Burkholderiaceae</taxon>
        <taxon>Paraburkholderia</taxon>
    </lineage>
</organism>
<dbReference type="RefSeq" id="WP_175233184.1">
    <property type="nucleotide sequence ID" value="NZ_CADIKH010000148.1"/>
</dbReference>
<sequence length="231" mass="24127">MHVFNNSGLATTGRATSGSADSRAEAQQDFAGLTPSARNLAGQSRYRGPSLQTPPASAAFGGLPPSPGIAGTPVQQDAVDGADRNLAMRAHIFASQSGPAQNAAAPAQHESSSSGDRLHPAMRALVDTALTAAQRELAGSKRMKLVDLAVAYQIDPSSTSATDYAIRNGFSKNSVTNYMYQSGEYTELGLKSLEANYGTTPWKLVSDLPASGEAPHSSLPHQRERRADAGT</sequence>
<accession>A0A6J5FA34</accession>
<evidence type="ECO:0000313" key="2">
    <source>
        <dbReference type="EMBL" id="CAB3774661.1"/>
    </source>
</evidence>
<keyword evidence="3" id="KW-1185">Reference proteome</keyword>
<evidence type="ECO:0000313" key="3">
    <source>
        <dbReference type="Proteomes" id="UP000494363"/>
    </source>
</evidence>
<protein>
    <submittedName>
        <fullName evidence="2">Uncharacterized protein</fullName>
    </submittedName>
</protein>
<dbReference type="AlphaFoldDB" id="A0A6J5FA34"/>
<feature type="region of interest" description="Disordered" evidence="1">
    <location>
        <begin position="97"/>
        <end position="116"/>
    </location>
</feature>
<name>A0A6J5FA34_9BURK</name>
<dbReference type="EMBL" id="CADIKH010000148">
    <property type="protein sequence ID" value="CAB3774661.1"/>
    <property type="molecule type" value="Genomic_DNA"/>
</dbReference>
<feature type="compositionally biased region" description="Basic and acidic residues" evidence="1">
    <location>
        <begin position="221"/>
        <end position="231"/>
    </location>
</feature>
<feature type="region of interest" description="Disordered" evidence="1">
    <location>
        <begin position="1"/>
        <end position="76"/>
    </location>
</feature>
<evidence type="ECO:0000256" key="1">
    <source>
        <dbReference type="SAM" id="MobiDB-lite"/>
    </source>
</evidence>